<dbReference type="EMBL" id="JASNWA010000004">
    <property type="protein sequence ID" value="KAK3176219.1"/>
    <property type="molecule type" value="Genomic_DNA"/>
</dbReference>
<organism evidence="1 2">
    <name type="scientific">Lepraria neglecta</name>
    <dbReference type="NCBI Taxonomy" id="209136"/>
    <lineage>
        <taxon>Eukaryota</taxon>
        <taxon>Fungi</taxon>
        <taxon>Dikarya</taxon>
        <taxon>Ascomycota</taxon>
        <taxon>Pezizomycotina</taxon>
        <taxon>Lecanoromycetes</taxon>
        <taxon>OSLEUM clade</taxon>
        <taxon>Lecanoromycetidae</taxon>
        <taxon>Lecanorales</taxon>
        <taxon>Lecanorineae</taxon>
        <taxon>Stereocaulaceae</taxon>
        <taxon>Lepraria</taxon>
    </lineage>
</organism>
<keyword evidence="2" id="KW-1185">Reference proteome</keyword>
<comment type="caution">
    <text evidence="1">The sequence shown here is derived from an EMBL/GenBank/DDBJ whole genome shotgun (WGS) entry which is preliminary data.</text>
</comment>
<name>A0AAE0DN67_9LECA</name>
<gene>
    <name evidence="1" type="ORF">OEA41_007542</name>
</gene>
<sequence length="305" mass="34723">MDQGGKPSLDFLATETQLQILRYILRAPIIELSPLDSYSSHNFGLGSLGILRVSKHFSALALGVLYGENTFYAEPSHFDIRREAEVAKVKKVYGHIEPFSNKDLKLSRWSNLKGIPEEEFATVSSVECLDLISQTTPGQQHLKRVHMCLGCVHVLRFMDGVLPQILQRMRGLQSLEMELNKAGGDWYGLTPDTPSGYDFDDDKWASQYARHFLLVVKNELTHIRTITLDHCGKEHAPRWMKRQLQKRNAAWVPPAPAYMNFRRTTSNAAVFDLDVNEANAQRVEDFKPGQDETSMSYMEKKFGVF</sequence>
<proteinExistence type="predicted"/>
<evidence type="ECO:0000313" key="2">
    <source>
        <dbReference type="Proteomes" id="UP001276659"/>
    </source>
</evidence>
<reference evidence="1" key="1">
    <citation type="submission" date="2022-11" db="EMBL/GenBank/DDBJ databases">
        <title>Chromosomal genome sequence assembly and mating type (MAT) locus characterization of the leprose asexual lichenized fungus Lepraria neglecta (Nyl.) Erichsen.</title>
        <authorList>
            <person name="Allen J.L."/>
            <person name="Pfeffer B."/>
        </authorList>
    </citation>
    <scope>NUCLEOTIDE SEQUENCE</scope>
    <source>
        <strain evidence="1">Allen 5258</strain>
    </source>
</reference>
<dbReference type="Proteomes" id="UP001276659">
    <property type="component" value="Unassembled WGS sequence"/>
</dbReference>
<accession>A0AAE0DN67</accession>
<dbReference type="AlphaFoldDB" id="A0AAE0DN67"/>
<evidence type="ECO:0000313" key="1">
    <source>
        <dbReference type="EMBL" id="KAK3176219.1"/>
    </source>
</evidence>
<protein>
    <submittedName>
        <fullName evidence="1">Uncharacterized protein</fullName>
    </submittedName>
</protein>